<dbReference type="KEGG" id="lbc:LACBIDRAFT_335917"/>
<name>B0E3U0_LACBS</name>
<evidence type="ECO:0000313" key="2">
    <source>
        <dbReference type="Proteomes" id="UP000001194"/>
    </source>
</evidence>
<dbReference type="Proteomes" id="UP000001194">
    <property type="component" value="Unassembled WGS sequence"/>
</dbReference>
<organism evidence="2">
    <name type="scientific">Laccaria bicolor (strain S238N-H82 / ATCC MYA-4686)</name>
    <name type="common">Bicoloured deceiver</name>
    <name type="synonym">Laccaria laccata var. bicolor</name>
    <dbReference type="NCBI Taxonomy" id="486041"/>
    <lineage>
        <taxon>Eukaryota</taxon>
        <taxon>Fungi</taxon>
        <taxon>Dikarya</taxon>
        <taxon>Basidiomycota</taxon>
        <taxon>Agaricomycotina</taxon>
        <taxon>Agaricomycetes</taxon>
        <taxon>Agaricomycetidae</taxon>
        <taxon>Agaricales</taxon>
        <taxon>Agaricineae</taxon>
        <taxon>Hydnangiaceae</taxon>
        <taxon>Laccaria</taxon>
    </lineage>
</organism>
<dbReference type="AlphaFoldDB" id="B0E3U0"/>
<keyword evidence="2" id="KW-1185">Reference proteome</keyword>
<dbReference type="InParanoid" id="B0E3U0"/>
<sequence length="132" mass="14939">MLGLTAHIQQSRIITQIYEIKLSYSKSLHKVVRCWASLFTFGVQICGGVGSTLRKPKYSIRGGLKSTLKKSSYSLMYNIQLSGGQMSLHRKLKYSPRTDGTPSRNCYLKLRDAGPHCSHLAFKYVGGYLWFQ</sequence>
<dbReference type="GeneID" id="6086518"/>
<dbReference type="HOGENOM" id="CLU_1917418_0_0_1"/>
<proteinExistence type="predicted"/>
<reference evidence="1 2" key="1">
    <citation type="journal article" date="2008" name="Nature">
        <title>The genome of Laccaria bicolor provides insights into mycorrhizal symbiosis.</title>
        <authorList>
            <person name="Martin F."/>
            <person name="Aerts A."/>
            <person name="Ahren D."/>
            <person name="Brun A."/>
            <person name="Danchin E.G.J."/>
            <person name="Duchaussoy F."/>
            <person name="Gibon J."/>
            <person name="Kohler A."/>
            <person name="Lindquist E."/>
            <person name="Pereda V."/>
            <person name="Salamov A."/>
            <person name="Shapiro H.J."/>
            <person name="Wuyts J."/>
            <person name="Blaudez D."/>
            <person name="Buee M."/>
            <person name="Brokstein P."/>
            <person name="Canbaeck B."/>
            <person name="Cohen D."/>
            <person name="Courty P.E."/>
            <person name="Coutinho P.M."/>
            <person name="Delaruelle C."/>
            <person name="Detter J.C."/>
            <person name="Deveau A."/>
            <person name="DiFazio S."/>
            <person name="Duplessis S."/>
            <person name="Fraissinet-Tachet L."/>
            <person name="Lucic E."/>
            <person name="Frey-Klett P."/>
            <person name="Fourrey C."/>
            <person name="Feussner I."/>
            <person name="Gay G."/>
            <person name="Grimwood J."/>
            <person name="Hoegger P.J."/>
            <person name="Jain P."/>
            <person name="Kilaru S."/>
            <person name="Labbe J."/>
            <person name="Lin Y.C."/>
            <person name="Legue V."/>
            <person name="Le Tacon F."/>
            <person name="Marmeisse R."/>
            <person name="Melayah D."/>
            <person name="Montanini B."/>
            <person name="Muratet M."/>
            <person name="Nehls U."/>
            <person name="Niculita-Hirzel H."/>
            <person name="Oudot-Le Secq M.P."/>
            <person name="Peter M."/>
            <person name="Quesneville H."/>
            <person name="Rajashekar B."/>
            <person name="Reich M."/>
            <person name="Rouhier N."/>
            <person name="Schmutz J."/>
            <person name="Yin T."/>
            <person name="Chalot M."/>
            <person name="Henrissat B."/>
            <person name="Kuees U."/>
            <person name="Lucas S."/>
            <person name="Van de Peer Y."/>
            <person name="Podila G.K."/>
            <person name="Polle A."/>
            <person name="Pukkila P.J."/>
            <person name="Richardson P.M."/>
            <person name="Rouze P."/>
            <person name="Sanders I.R."/>
            <person name="Stajich J.E."/>
            <person name="Tunlid A."/>
            <person name="Tuskan G."/>
            <person name="Grigoriev I.V."/>
        </authorList>
    </citation>
    <scope>NUCLEOTIDE SEQUENCE [LARGE SCALE GENOMIC DNA]</scope>
    <source>
        <strain evidence="2">S238N-H82 / ATCC MYA-4686</strain>
    </source>
</reference>
<accession>B0E3U0</accession>
<evidence type="ECO:0000313" key="1">
    <source>
        <dbReference type="EMBL" id="EDQ98487.1"/>
    </source>
</evidence>
<gene>
    <name evidence="1" type="ORF">LACBIDRAFT_335917</name>
</gene>
<protein>
    <submittedName>
        <fullName evidence="1">Predicted protein</fullName>
    </submittedName>
</protein>
<dbReference type="EMBL" id="DS547268">
    <property type="protein sequence ID" value="EDQ98487.1"/>
    <property type="molecule type" value="Genomic_DNA"/>
</dbReference>
<dbReference type="RefSeq" id="XP_001890860.1">
    <property type="nucleotide sequence ID" value="XM_001890825.1"/>
</dbReference>